<reference evidence="1 2" key="1">
    <citation type="submission" date="2016-03" db="EMBL/GenBank/DDBJ databases">
        <title>Draft Genome Sequence of the Strain BR 10245 (Bradyrhizobium sp.) isolated from nodules of Centrolobium paraense.</title>
        <authorList>
            <person name="Simoes-Araujo J.L.Sr."/>
            <person name="Barauna A.C."/>
            <person name="Silva K."/>
            <person name="Zilli J.E."/>
        </authorList>
    </citation>
    <scope>NUCLEOTIDE SEQUENCE [LARGE SCALE GENOMIC DNA]</scope>
    <source>
        <strain evidence="1 2">BR 10245</strain>
    </source>
</reference>
<name>A0A176YXF4_9BRAD</name>
<comment type="caution">
    <text evidence="1">The sequence shown here is derived from an EMBL/GenBank/DDBJ whole genome shotgun (WGS) entry which is preliminary data.</text>
</comment>
<protein>
    <submittedName>
        <fullName evidence="1">Uncharacterized protein</fullName>
    </submittedName>
</protein>
<evidence type="ECO:0000313" key="2">
    <source>
        <dbReference type="Proteomes" id="UP000076959"/>
    </source>
</evidence>
<gene>
    <name evidence="1" type="ORF">AYJ54_06130</name>
</gene>
<dbReference type="Proteomes" id="UP000076959">
    <property type="component" value="Unassembled WGS sequence"/>
</dbReference>
<accession>A0A176YXF4</accession>
<organism evidence="1 2">
    <name type="scientific">Bradyrhizobium centrolobii</name>
    <dbReference type="NCBI Taxonomy" id="1505087"/>
    <lineage>
        <taxon>Bacteria</taxon>
        <taxon>Pseudomonadati</taxon>
        <taxon>Pseudomonadota</taxon>
        <taxon>Alphaproteobacteria</taxon>
        <taxon>Hyphomicrobiales</taxon>
        <taxon>Nitrobacteraceae</taxon>
        <taxon>Bradyrhizobium</taxon>
    </lineage>
</organism>
<dbReference type="EMBL" id="LUUB01000040">
    <property type="protein sequence ID" value="OAF12406.1"/>
    <property type="molecule type" value="Genomic_DNA"/>
</dbReference>
<keyword evidence="2" id="KW-1185">Reference proteome</keyword>
<evidence type="ECO:0000313" key="1">
    <source>
        <dbReference type="EMBL" id="OAF12406.1"/>
    </source>
</evidence>
<dbReference type="AlphaFoldDB" id="A0A176YXF4"/>
<sequence>MAGLPDAGFQAMDQSLSARKNMTRHCISSFSDIPSSNRLPTLVWGNDRIGAGLLKALRAGQMITFEDRPSPYEWVASQNKHIVVCEEGEDLSQVIAANYAFALDAGLFLIPEVDKDQAEDLLEGFYRLYDRDSDLSPADAQKKLTQELLNLCGSIPVPDGGTVTFIGKLPFGFAYPEYPSTHLFEYPDLGCAVVNGFAAEQPRTPGTGVVVLVDPSTTAAPEIQAAVDLLEPRRAFIRVYQDRAANVRDVSAMMEHFPYDLLIIATHCGDSDGYRWTYDFTDSEGHHRTFVVDIAVGFASTDDPNIVKVGQYMRYISLDGVDWTDRAAKAKLYVGKALHVFNNRLADEQNKLEPTKKENVDRVVGSAALKMHGSNLLFAQHTMAGVGTPIVINNACLSWHRLAGNMTYAGARAYVGTLFPVTSSEAAEVITKVLDGHWEKLLPVALWSAQRDVYGSNLRRPYVVAGVFPQRLRIETRDYPARIAEQLSTSLRGYRQMLAETDKAQTKRVNAVEDIIKYLQGELDHFKSMEA</sequence>
<proteinExistence type="predicted"/>